<dbReference type="InterPro" id="IPR029052">
    <property type="entry name" value="Metallo-depent_PP-like"/>
</dbReference>
<dbReference type="PANTHER" id="PTHR33393">
    <property type="entry name" value="POLYGLUTAMINE SYNTHESIS ACCESSORY PROTEIN RV0574C-RELATED"/>
    <property type="match status" value="1"/>
</dbReference>
<dbReference type="InterPro" id="IPR052169">
    <property type="entry name" value="CW_Biosynth-Accessory"/>
</dbReference>
<dbReference type="CDD" id="cd07381">
    <property type="entry name" value="MPP_CapA"/>
    <property type="match status" value="1"/>
</dbReference>
<protein>
    <submittedName>
        <fullName evidence="3">CapA family protein</fullName>
    </submittedName>
</protein>
<dbReference type="SUPFAM" id="SSF56300">
    <property type="entry name" value="Metallo-dependent phosphatases"/>
    <property type="match status" value="1"/>
</dbReference>
<dbReference type="InterPro" id="IPR019079">
    <property type="entry name" value="Capsule_synth_CapA"/>
</dbReference>
<dbReference type="PROSITE" id="PS51318">
    <property type="entry name" value="TAT"/>
    <property type="match status" value="1"/>
</dbReference>
<dbReference type="AlphaFoldDB" id="A0AAE4Z9W9"/>
<dbReference type="SMART" id="SM00854">
    <property type="entry name" value="PGA_cap"/>
    <property type="match status" value="1"/>
</dbReference>
<evidence type="ECO:0000259" key="2">
    <source>
        <dbReference type="SMART" id="SM00854"/>
    </source>
</evidence>
<dbReference type="Proteomes" id="UP000702544">
    <property type="component" value="Unassembled WGS sequence"/>
</dbReference>
<dbReference type="EMBL" id="JAACAK010000112">
    <property type="protein sequence ID" value="NIR75979.1"/>
    <property type="molecule type" value="Genomic_DNA"/>
</dbReference>
<accession>A0AAE4Z9W9</accession>
<comment type="similarity">
    <text evidence="1">Belongs to the CapA family.</text>
</comment>
<evidence type="ECO:0000313" key="4">
    <source>
        <dbReference type="Proteomes" id="UP000702544"/>
    </source>
</evidence>
<sequence>MNRREFLARSGILSLAVSLARYDDAPGASAEAGSRTAPESSELTLFLAGDVMTGRGIDQVLPHSVDPVLYEPYVKSAEIYVELAERAHGPIPAEVPYDYIWGDALAELERVAPDARIINLETAVTTNDDPWAGKGIHYRMHPENVPVLTAADIDVCVLANNHTLDWAYAGLSQTVEALRKAKLATVGAGEDVDAAAEPAKLETGGGRLLIFAYGSTTAGVPPEWAPGAGKPGVNLLPGLGSAGARRVLERVRMHRREDDRVLVSIHWGPNWGHKVPASQRAFAHELIDSGLVDLVYGHSSHHPKAIEVYRDRPILYGCGDFLNDYEGIAGHERFRGHLTLMYFPTFAPAGELVGLEMTPMRIRRFRLQRASDDEARWLADTMDKESRRLGAGVERLDSGRLALRWG</sequence>
<dbReference type="Gene3D" id="3.60.21.10">
    <property type="match status" value="1"/>
</dbReference>
<organism evidence="3 4">
    <name type="scientific">Candidatus Kutchimonas denitrificans</name>
    <dbReference type="NCBI Taxonomy" id="3056748"/>
    <lineage>
        <taxon>Bacteria</taxon>
        <taxon>Pseudomonadati</taxon>
        <taxon>Gemmatimonadota</taxon>
        <taxon>Gemmatimonadia</taxon>
        <taxon>Candidatus Palauibacterales</taxon>
        <taxon>Candidatus Palauibacteraceae</taxon>
        <taxon>Candidatus Kutchimonas</taxon>
    </lineage>
</organism>
<dbReference type="InterPro" id="IPR006311">
    <property type="entry name" value="TAT_signal"/>
</dbReference>
<comment type="caution">
    <text evidence="3">The sequence shown here is derived from an EMBL/GenBank/DDBJ whole genome shotgun (WGS) entry which is preliminary data.</text>
</comment>
<gene>
    <name evidence="3" type="ORF">GWO12_12860</name>
</gene>
<dbReference type="Pfam" id="PF09587">
    <property type="entry name" value="PGA_cap"/>
    <property type="match status" value="1"/>
</dbReference>
<feature type="domain" description="Capsule synthesis protein CapA" evidence="2">
    <location>
        <begin position="44"/>
        <end position="325"/>
    </location>
</feature>
<evidence type="ECO:0000256" key="1">
    <source>
        <dbReference type="ARBA" id="ARBA00005662"/>
    </source>
</evidence>
<name>A0AAE4Z9W9_9BACT</name>
<reference evidence="3 4" key="1">
    <citation type="submission" date="2020-01" db="EMBL/GenBank/DDBJ databases">
        <title>Genomes assembled from Gulf of Kutch pelagic sediment metagenomes.</title>
        <authorList>
            <person name="Chandrashekar M."/>
            <person name="Mahajan M.S."/>
            <person name="Dave K.J."/>
            <person name="Vatsa P."/>
            <person name="Nathani N.M."/>
        </authorList>
    </citation>
    <scope>NUCLEOTIDE SEQUENCE [LARGE SCALE GENOMIC DNA]</scope>
    <source>
        <strain evidence="3">KS3-K002</strain>
    </source>
</reference>
<dbReference type="PANTHER" id="PTHR33393:SF11">
    <property type="entry name" value="POLYGLUTAMINE SYNTHESIS ACCESSORY PROTEIN RV0574C-RELATED"/>
    <property type="match status" value="1"/>
</dbReference>
<proteinExistence type="inferred from homology"/>
<evidence type="ECO:0000313" key="3">
    <source>
        <dbReference type="EMBL" id="NIR75979.1"/>
    </source>
</evidence>